<dbReference type="PANTHER" id="PTHR30143:SF0">
    <property type="entry name" value="2-KETO-4-PENTENOATE HYDRATASE"/>
    <property type="match status" value="1"/>
</dbReference>
<comment type="caution">
    <text evidence="1">The sequence shown here is derived from an EMBL/GenBank/DDBJ whole genome shotgun (WGS) entry which is preliminary data.</text>
</comment>
<dbReference type="InterPro" id="IPR036663">
    <property type="entry name" value="Fumarylacetoacetase_C_sf"/>
</dbReference>
<organism evidence="1 2">
    <name type="scientific">Peribacillus deserti</name>
    <dbReference type="NCBI Taxonomy" id="673318"/>
    <lineage>
        <taxon>Bacteria</taxon>
        <taxon>Bacillati</taxon>
        <taxon>Bacillota</taxon>
        <taxon>Bacilli</taxon>
        <taxon>Bacillales</taxon>
        <taxon>Bacillaceae</taxon>
        <taxon>Peribacillus</taxon>
    </lineage>
</organism>
<evidence type="ECO:0000313" key="2">
    <source>
        <dbReference type="Proteomes" id="UP000234748"/>
    </source>
</evidence>
<reference evidence="1 2" key="1">
    <citation type="submission" date="2017-11" db="EMBL/GenBank/DDBJ databases">
        <title>Comparitive Functional Genomics of Dry Heat Resistant strains isolated from the Viking Spacecraft.</title>
        <authorList>
            <person name="Seuylemezian A."/>
            <person name="Cooper K."/>
            <person name="Vaishampayan P."/>
        </authorList>
    </citation>
    <scope>NUCLEOTIDE SEQUENCE [LARGE SCALE GENOMIC DNA]</scope>
    <source>
        <strain evidence="1 2">V1-29</strain>
    </source>
</reference>
<dbReference type="SUPFAM" id="SSF56529">
    <property type="entry name" value="FAH"/>
    <property type="match status" value="1"/>
</dbReference>
<name>A0A2N5M8T9_9BACI</name>
<dbReference type="OrthoDB" id="9792137at2"/>
<evidence type="ECO:0000313" key="1">
    <source>
        <dbReference type="EMBL" id="PLT30781.1"/>
    </source>
</evidence>
<protein>
    <submittedName>
        <fullName evidence="1">2-keto-4-pentenoate hydratase</fullName>
    </submittedName>
</protein>
<dbReference type="InterPro" id="IPR050772">
    <property type="entry name" value="Hydratase-Decarb/MhpD_sf"/>
</dbReference>
<proteinExistence type="predicted"/>
<dbReference type="AlphaFoldDB" id="A0A2N5M8T9"/>
<accession>A0A2N5M8T9</accession>
<sequence length="257" mass="28588">MTKTQEIVTALLSAREERKPLTALDTKGFTDSKAFYEVQDEYIHRKLESENERITGYKISLTNKGLQDVFHTDDPVYGTLTEETLVKEGELRRSDFFDPLLEAELMFIVTEDISAYADPVEIIGKTMIAPGLEIPDSRIKNWFPKISIGELIMDNAVTGKILAGKPIKVNSGTLLDNLSVTLYHDGETVAEGQSSFVLENPLNAVVWLNKILSSQGKRLQKGMIISSGTFISPIPLKVGTYRAVFDVFGEVVLEVVE</sequence>
<dbReference type="Proteomes" id="UP000234748">
    <property type="component" value="Unassembled WGS sequence"/>
</dbReference>
<dbReference type="RefSeq" id="WP_101640847.1">
    <property type="nucleotide sequence ID" value="NZ_PGUY01000017.1"/>
</dbReference>
<dbReference type="PANTHER" id="PTHR30143">
    <property type="entry name" value="ACID HYDRATASE"/>
    <property type="match status" value="1"/>
</dbReference>
<gene>
    <name evidence="1" type="ORF">CUU66_06410</name>
</gene>
<dbReference type="GO" id="GO:0005737">
    <property type="term" value="C:cytoplasm"/>
    <property type="evidence" value="ECO:0007669"/>
    <property type="project" value="TreeGrafter"/>
</dbReference>
<dbReference type="GO" id="GO:0008684">
    <property type="term" value="F:2-oxopent-4-enoate hydratase activity"/>
    <property type="evidence" value="ECO:0007669"/>
    <property type="project" value="TreeGrafter"/>
</dbReference>
<dbReference type="Gene3D" id="3.90.850.10">
    <property type="entry name" value="Fumarylacetoacetase-like, C-terminal domain"/>
    <property type="match status" value="1"/>
</dbReference>
<keyword evidence="2" id="KW-1185">Reference proteome</keyword>
<dbReference type="EMBL" id="PGUY01000017">
    <property type="protein sequence ID" value="PLT30781.1"/>
    <property type="molecule type" value="Genomic_DNA"/>
</dbReference>